<dbReference type="AlphaFoldDB" id="A0A1U7DJL8"/>
<keyword evidence="2" id="KW-1185">Reference proteome</keyword>
<dbReference type="CDD" id="cd02440">
    <property type="entry name" value="AdoMet_MTases"/>
    <property type="match status" value="1"/>
</dbReference>
<gene>
    <name evidence="1" type="ORF">BV394_11015</name>
</gene>
<dbReference type="STRING" id="1267768.BV394_11015"/>
<dbReference type="OrthoDB" id="9803855at2"/>
<proteinExistence type="predicted"/>
<organism evidence="1 2">
    <name type="scientific">Brevirhabdus pacifica</name>
    <dbReference type="NCBI Taxonomy" id="1267768"/>
    <lineage>
        <taxon>Bacteria</taxon>
        <taxon>Pseudomonadati</taxon>
        <taxon>Pseudomonadota</taxon>
        <taxon>Alphaproteobacteria</taxon>
        <taxon>Rhodobacterales</taxon>
        <taxon>Paracoccaceae</taxon>
        <taxon>Brevirhabdus</taxon>
    </lineage>
</organism>
<dbReference type="Proteomes" id="UP000187266">
    <property type="component" value="Chromosome"/>
</dbReference>
<dbReference type="EMBL" id="CP019124">
    <property type="protein sequence ID" value="APX90190.1"/>
    <property type="molecule type" value="Genomic_DNA"/>
</dbReference>
<protein>
    <submittedName>
        <fullName evidence="1">SAM-dependent methyltransferase</fullName>
    </submittedName>
</protein>
<keyword evidence="1" id="KW-0489">Methyltransferase</keyword>
<evidence type="ECO:0000313" key="2">
    <source>
        <dbReference type="Proteomes" id="UP000187266"/>
    </source>
</evidence>
<dbReference type="Pfam" id="PF08241">
    <property type="entry name" value="Methyltransf_11"/>
    <property type="match status" value="1"/>
</dbReference>
<dbReference type="InterPro" id="IPR013216">
    <property type="entry name" value="Methyltransf_11"/>
</dbReference>
<dbReference type="InterPro" id="IPR050508">
    <property type="entry name" value="Methyltransf_Superfamily"/>
</dbReference>
<sequence length="236" mass="26200">MQDPEFDSYAADYHRQHLDNIRLTGEDPAYFADYKIAQLRRLADGAGLDCPAMLDFGSGIGNSLPGFRRHFPDNAPVCADVSPASLALAQERSPGPERHVAITENRLPFEDGSFDLVFSACVFHHIPWEEHDHWLHELRRVTRPGGRLAIFEHNPLNPLTVRAVRTCPFDANARLLSGRRLRRHVAAAGWVAVGTEYHVFFPAALATLRRLDPALRRCPLGAQHMCVATAPGEGAP</sequence>
<dbReference type="RefSeq" id="WP_076980207.1">
    <property type="nucleotide sequence ID" value="NZ_CP019124.1"/>
</dbReference>
<evidence type="ECO:0000313" key="1">
    <source>
        <dbReference type="EMBL" id="APX90190.1"/>
    </source>
</evidence>
<name>A0A1U7DJL8_9RHOB</name>
<reference evidence="1 2" key="1">
    <citation type="submission" date="2017-01" db="EMBL/GenBank/DDBJ databases">
        <title>Genomic analysis of Xuhuaishuia manganoxidans DY6-4.</title>
        <authorList>
            <person name="Wang X."/>
        </authorList>
    </citation>
    <scope>NUCLEOTIDE SEQUENCE [LARGE SCALE GENOMIC DNA]</scope>
    <source>
        <strain evidence="1 2">DY6-4</strain>
    </source>
</reference>
<dbReference type="Gene3D" id="3.40.50.150">
    <property type="entry name" value="Vaccinia Virus protein VP39"/>
    <property type="match status" value="1"/>
</dbReference>
<dbReference type="PANTHER" id="PTHR42912">
    <property type="entry name" value="METHYLTRANSFERASE"/>
    <property type="match status" value="1"/>
</dbReference>
<dbReference type="GO" id="GO:0008757">
    <property type="term" value="F:S-adenosylmethionine-dependent methyltransferase activity"/>
    <property type="evidence" value="ECO:0007669"/>
    <property type="project" value="InterPro"/>
</dbReference>
<keyword evidence="1" id="KW-0808">Transferase</keyword>
<dbReference type="GO" id="GO:0032259">
    <property type="term" value="P:methylation"/>
    <property type="evidence" value="ECO:0007669"/>
    <property type="project" value="UniProtKB-KW"/>
</dbReference>
<accession>A0A2M9D4I2</accession>
<accession>A0A1U7DJL8</accession>
<dbReference type="SUPFAM" id="SSF53335">
    <property type="entry name" value="S-adenosyl-L-methionine-dependent methyltransferases"/>
    <property type="match status" value="1"/>
</dbReference>
<dbReference type="InterPro" id="IPR029063">
    <property type="entry name" value="SAM-dependent_MTases_sf"/>
</dbReference>